<evidence type="ECO:0000313" key="6">
    <source>
        <dbReference type="EMBL" id="KAL3651784.1"/>
    </source>
</evidence>
<keyword evidence="4 5" id="KW-0539">Nucleus</keyword>
<dbReference type="EMBL" id="JAVIJP010000006">
    <property type="protein sequence ID" value="KAL3651784.1"/>
    <property type="molecule type" value="Genomic_DNA"/>
</dbReference>
<dbReference type="AlphaFoldDB" id="A0ABD3EFI5"/>
<dbReference type="GO" id="GO:0005634">
    <property type="term" value="C:nucleus"/>
    <property type="evidence" value="ECO:0007669"/>
    <property type="project" value="UniProtKB-SubCell"/>
</dbReference>
<evidence type="ECO:0000256" key="3">
    <source>
        <dbReference type="ARBA" id="ARBA00022694"/>
    </source>
</evidence>
<dbReference type="SUPFAM" id="SSF143870">
    <property type="entry name" value="PF0523-like"/>
    <property type="match status" value="1"/>
</dbReference>
<protein>
    <recommendedName>
        <fullName evidence="8">EKC/KEOPS complex subunit cgi121</fullName>
    </recommendedName>
</protein>
<dbReference type="InterPro" id="IPR013926">
    <property type="entry name" value="CGI121/TPRKB"/>
</dbReference>
<comment type="similarity">
    <text evidence="2 5">Belongs to the CGI121/TPRKB family.</text>
</comment>
<dbReference type="Gene3D" id="3.30.2380.10">
    <property type="entry name" value="CGI121/TPRKB"/>
    <property type="match status" value="1"/>
</dbReference>
<evidence type="ECO:0000256" key="4">
    <source>
        <dbReference type="ARBA" id="ARBA00023242"/>
    </source>
</evidence>
<proteinExistence type="inferred from homology"/>
<evidence type="ECO:0000256" key="2">
    <source>
        <dbReference type="ARBA" id="ARBA00005546"/>
    </source>
</evidence>
<organism evidence="6 7">
    <name type="scientific">Castilleja foliolosa</name>
    <dbReference type="NCBI Taxonomy" id="1961234"/>
    <lineage>
        <taxon>Eukaryota</taxon>
        <taxon>Viridiplantae</taxon>
        <taxon>Streptophyta</taxon>
        <taxon>Embryophyta</taxon>
        <taxon>Tracheophyta</taxon>
        <taxon>Spermatophyta</taxon>
        <taxon>Magnoliopsida</taxon>
        <taxon>eudicotyledons</taxon>
        <taxon>Gunneridae</taxon>
        <taxon>Pentapetalae</taxon>
        <taxon>asterids</taxon>
        <taxon>lamiids</taxon>
        <taxon>Lamiales</taxon>
        <taxon>Orobanchaceae</taxon>
        <taxon>Pedicularideae</taxon>
        <taxon>Castillejinae</taxon>
        <taxon>Castilleja</taxon>
    </lineage>
</organism>
<dbReference type="PANTHER" id="PTHR15840:SF10">
    <property type="entry name" value="EKC_KEOPS COMPLEX SUBUNIT TPRKB"/>
    <property type="match status" value="1"/>
</dbReference>
<dbReference type="InterPro" id="IPR036504">
    <property type="entry name" value="CGI121/TPRKB_sf"/>
</dbReference>
<keyword evidence="7" id="KW-1185">Reference proteome</keyword>
<keyword evidence="3" id="KW-0819">tRNA processing</keyword>
<gene>
    <name evidence="6" type="ORF">CASFOL_004786</name>
</gene>
<name>A0ABD3EFI5_9LAMI</name>
<dbReference type="Pfam" id="PF08617">
    <property type="entry name" value="CGI-121"/>
    <property type="match status" value="1"/>
</dbReference>
<dbReference type="PANTHER" id="PTHR15840">
    <property type="entry name" value="CGI-121 FAMILY MEMBER"/>
    <property type="match status" value="1"/>
</dbReference>
<evidence type="ECO:0008006" key="8">
    <source>
        <dbReference type="Google" id="ProtNLM"/>
    </source>
</evidence>
<evidence type="ECO:0000313" key="7">
    <source>
        <dbReference type="Proteomes" id="UP001632038"/>
    </source>
</evidence>
<comment type="caution">
    <text evidence="6">The sequence shown here is derived from an EMBL/GenBank/DDBJ whole genome shotgun (WGS) entry which is preliminary data.</text>
</comment>
<dbReference type="Proteomes" id="UP001632038">
    <property type="component" value="Unassembled WGS sequence"/>
</dbReference>
<evidence type="ECO:0000256" key="5">
    <source>
        <dbReference type="RuleBase" id="RU004398"/>
    </source>
</evidence>
<sequence>MKTFEVAGNTLFLALFVDVTNSKELLELMQAGTLEPEVAFLNASLIPDVFPVLAAAYKTLVAKSRDSLTTRTLHSELVFNYSGSKHISESLTRCGISDSTSYVLVARFGALDDETKVIKGLIKGTEIGLEELEGRADQAQIHKHYKIPAAELGISTVSDAITCRIAARDAL</sequence>
<comment type="subcellular location">
    <subcellularLocation>
        <location evidence="1">Nucleus</location>
    </subcellularLocation>
</comment>
<evidence type="ECO:0000256" key="1">
    <source>
        <dbReference type="ARBA" id="ARBA00004123"/>
    </source>
</evidence>
<dbReference type="GO" id="GO:0008033">
    <property type="term" value="P:tRNA processing"/>
    <property type="evidence" value="ECO:0007669"/>
    <property type="project" value="UniProtKB-KW"/>
</dbReference>
<accession>A0ABD3EFI5</accession>
<reference evidence="7" key="1">
    <citation type="journal article" date="2024" name="IScience">
        <title>Strigolactones Initiate the Formation of Haustorium-like Structures in Castilleja.</title>
        <authorList>
            <person name="Buerger M."/>
            <person name="Peterson D."/>
            <person name="Chory J."/>
        </authorList>
    </citation>
    <scope>NUCLEOTIDE SEQUENCE [LARGE SCALE GENOMIC DNA]</scope>
</reference>